<feature type="domain" description="VOC" evidence="1">
    <location>
        <begin position="2"/>
        <end position="120"/>
    </location>
</feature>
<keyword evidence="2" id="KW-0560">Oxidoreductase</keyword>
<dbReference type="Pfam" id="PF00903">
    <property type="entry name" value="Glyoxalase"/>
    <property type="match status" value="1"/>
</dbReference>
<evidence type="ECO:0000313" key="3">
    <source>
        <dbReference type="Proteomes" id="UP000294887"/>
    </source>
</evidence>
<dbReference type="Gene3D" id="3.10.180.10">
    <property type="entry name" value="2,3-Dihydroxybiphenyl 1,2-Dioxygenase, domain 1"/>
    <property type="match status" value="1"/>
</dbReference>
<dbReference type="SUPFAM" id="SSF54593">
    <property type="entry name" value="Glyoxalase/Bleomycin resistance protein/Dihydroxybiphenyl dioxygenase"/>
    <property type="match status" value="1"/>
</dbReference>
<dbReference type="EMBL" id="SMFQ01000004">
    <property type="protein sequence ID" value="TCJ84723.1"/>
    <property type="molecule type" value="Genomic_DNA"/>
</dbReference>
<sequence length="124" mass="13784">MIIDHIGIAISDYEKSLAFYTKALAPLELFLVMEVEGWAGFGNSKEKAEFWFGPDEKVQSPMHIAFLAESRQKVGEFYTAAIKAGATCNGEPGIREIYHPNYYGAFVIDPDGHNIEAVCHSPEQ</sequence>
<reference evidence="2 3" key="1">
    <citation type="submission" date="2019-03" db="EMBL/GenBank/DDBJ databases">
        <title>Genomic Encyclopedia of Type Strains, Phase IV (KMG-IV): sequencing the most valuable type-strain genomes for metagenomic binning, comparative biology and taxonomic classification.</title>
        <authorList>
            <person name="Goeker M."/>
        </authorList>
    </citation>
    <scope>NUCLEOTIDE SEQUENCE [LARGE SCALE GENOMIC DNA]</scope>
    <source>
        <strain evidence="2 3">DSM 24830</strain>
    </source>
</reference>
<dbReference type="InterPro" id="IPR004360">
    <property type="entry name" value="Glyas_Fos-R_dOase_dom"/>
</dbReference>
<dbReference type="OrthoDB" id="9800438at2"/>
<organism evidence="2 3">
    <name type="scientific">Cocleimonas flava</name>
    <dbReference type="NCBI Taxonomy" id="634765"/>
    <lineage>
        <taxon>Bacteria</taxon>
        <taxon>Pseudomonadati</taxon>
        <taxon>Pseudomonadota</taxon>
        <taxon>Gammaproteobacteria</taxon>
        <taxon>Thiotrichales</taxon>
        <taxon>Thiotrichaceae</taxon>
        <taxon>Cocleimonas</taxon>
    </lineage>
</organism>
<dbReference type="Proteomes" id="UP000294887">
    <property type="component" value="Unassembled WGS sequence"/>
</dbReference>
<name>A0A4R1EU10_9GAMM</name>
<proteinExistence type="predicted"/>
<dbReference type="GO" id="GO:0016829">
    <property type="term" value="F:lyase activity"/>
    <property type="evidence" value="ECO:0007669"/>
    <property type="project" value="UniProtKB-KW"/>
</dbReference>
<dbReference type="InterPro" id="IPR029068">
    <property type="entry name" value="Glyas_Bleomycin-R_OHBP_Dase"/>
</dbReference>
<dbReference type="InterPro" id="IPR037523">
    <property type="entry name" value="VOC_core"/>
</dbReference>
<evidence type="ECO:0000313" key="2">
    <source>
        <dbReference type="EMBL" id="TCJ84723.1"/>
    </source>
</evidence>
<accession>A0A4R1EU10</accession>
<comment type="caution">
    <text evidence="2">The sequence shown here is derived from an EMBL/GenBank/DDBJ whole genome shotgun (WGS) entry which is preliminary data.</text>
</comment>
<evidence type="ECO:0000259" key="1">
    <source>
        <dbReference type="PROSITE" id="PS51819"/>
    </source>
</evidence>
<gene>
    <name evidence="2" type="ORF">EV695_2683</name>
</gene>
<dbReference type="PROSITE" id="PS51819">
    <property type="entry name" value="VOC"/>
    <property type="match status" value="1"/>
</dbReference>
<dbReference type="CDD" id="cd07262">
    <property type="entry name" value="VOC_like"/>
    <property type="match status" value="1"/>
</dbReference>
<dbReference type="GO" id="GO:0051213">
    <property type="term" value="F:dioxygenase activity"/>
    <property type="evidence" value="ECO:0007669"/>
    <property type="project" value="UniProtKB-KW"/>
</dbReference>
<dbReference type="AlphaFoldDB" id="A0A4R1EU10"/>
<keyword evidence="2" id="KW-0456">Lyase</keyword>
<dbReference type="PANTHER" id="PTHR35006">
    <property type="entry name" value="GLYOXALASE FAMILY PROTEIN (AFU_ORTHOLOGUE AFUA_5G14830)"/>
    <property type="match status" value="1"/>
</dbReference>
<dbReference type="PANTHER" id="PTHR35006:SF2">
    <property type="entry name" value="GLYOXALASE FAMILY PROTEIN (AFU_ORTHOLOGUE AFUA_5G14830)"/>
    <property type="match status" value="1"/>
</dbReference>
<keyword evidence="2" id="KW-0223">Dioxygenase</keyword>
<keyword evidence="3" id="KW-1185">Reference proteome</keyword>
<dbReference type="RefSeq" id="WP_131906462.1">
    <property type="nucleotide sequence ID" value="NZ_BAAAFU010000006.1"/>
</dbReference>
<protein>
    <submittedName>
        <fullName evidence="2">Catechol 2,3-dioxygenase-like lactoylglutathione lyase family enzyme</fullName>
    </submittedName>
</protein>